<comment type="pathway">
    <text evidence="1">Cofactor biosynthesis; ubiquinone biosynthesis.</text>
</comment>
<keyword evidence="4" id="KW-1185">Reference proteome</keyword>
<dbReference type="RefSeq" id="WP_149426359.1">
    <property type="nucleotide sequence ID" value="NZ_CP022579.1"/>
</dbReference>
<keyword evidence="2" id="KW-0175">Coiled coil</keyword>
<evidence type="ECO:0000256" key="2">
    <source>
        <dbReference type="SAM" id="Coils"/>
    </source>
</evidence>
<dbReference type="UniPathway" id="UPA00232"/>
<sequence length="240" mass="25822">MSSGSTFPSPRTVLETVIAPVFARFPALPLPRGAGKSSGHLFVTVANHLLVQTGWAAQRLRPFAGRHAQVVIGAQGSGSAAALRFPFAIGSDGLLVTSLPDIPVDVTLCLPMEALGALPGSGLEAVLGRVQVSGAADLAETLGFVFRHLRWDGEADMARLLGDIPARRLSLWAAMAWRWQQDAGRRLLANGAEYLVEERGMVPSRQAVQEFGSAVDRLRDDLARLEKRLQRLGEQSRHST</sequence>
<dbReference type="InterPro" id="IPR038989">
    <property type="entry name" value="UbiJ"/>
</dbReference>
<comment type="subcellular location">
    <subcellularLocation>
        <location evidence="1">Cytoplasm</location>
    </subcellularLocation>
</comment>
<evidence type="ECO:0000313" key="3">
    <source>
        <dbReference type="EMBL" id="QEL66573.1"/>
    </source>
</evidence>
<keyword evidence="1" id="KW-0963">Cytoplasm</keyword>
<name>A0A5C1ECF4_9RHOO</name>
<dbReference type="PANTHER" id="PTHR38693:SF1">
    <property type="entry name" value="UBIQUINONE BIOSYNTHESIS ACCESSORY FACTOR UBIJ"/>
    <property type="match status" value="1"/>
</dbReference>
<dbReference type="KEGG" id="otr:OTERR_30970"/>
<dbReference type="GO" id="GO:0006744">
    <property type="term" value="P:ubiquinone biosynthetic process"/>
    <property type="evidence" value="ECO:0007669"/>
    <property type="project" value="UniProtKB-UniRule"/>
</dbReference>
<dbReference type="HAMAP" id="MF_02215">
    <property type="entry name" value="UbiJ"/>
    <property type="match status" value="1"/>
</dbReference>
<proteinExistence type="inferred from homology"/>
<dbReference type="AlphaFoldDB" id="A0A5C1ECF4"/>
<dbReference type="EMBL" id="CP022579">
    <property type="protein sequence ID" value="QEL66573.1"/>
    <property type="molecule type" value="Genomic_DNA"/>
</dbReference>
<organism evidence="3 4">
    <name type="scientific">Oryzomicrobium terrae</name>
    <dbReference type="NCBI Taxonomy" id="1735038"/>
    <lineage>
        <taxon>Bacteria</taxon>
        <taxon>Pseudomonadati</taxon>
        <taxon>Pseudomonadota</taxon>
        <taxon>Betaproteobacteria</taxon>
        <taxon>Rhodocyclales</taxon>
        <taxon>Rhodocyclaceae</taxon>
        <taxon>Oryzomicrobium</taxon>
    </lineage>
</organism>
<comment type="similarity">
    <text evidence="1">Belongs to the UbiJ family.</text>
</comment>
<gene>
    <name evidence="1 3" type="primary">ubiJ</name>
    <name evidence="3" type="ORF">OTERR_30970</name>
</gene>
<comment type="function">
    <text evidence="1">Required for ubiquinone (coenzyme Q) biosynthesis. Binds hydrophobic ubiquinone biosynthetic intermediates via its SCP2 domain and is essential for the stability of the Ubi complex. May constitute a docking platform where Ubi enzymes assemble and access their SCP2-bound polyprenyl substrates.</text>
</comment>
<protein>
    <recommendedName>
        <fullName evidence="1">Ubiquinone biosynthesis accessory factor UbiJ</fullName>
    </recommendedName>
</protein>
<dbReference type="Proteomes" id="UP000323671">
    <property type="component" value="Chromosome"/>
</dbReference>
<evidence type="ECO:0000313" key="4">
    <source>
        <dbReference type="Proteomes" id="UP000323671"/>
    </source>
</evidence>
<evidence type="ECO:0000256" key="1">
    <source>
        <dbReference type="HAMAP-Rule" id="MF_02215"/>
    </source>
</evidence>
<reference evidence="3 4" key="1">
    <citation type="submission" date="2017-07" db="EMBL/GenBank/DDBJ databases">
        <title>Complete genome sequence of Oryzomicrobium terrae TPP412.</title>
        <authorList>
            <person name="Chiu L.-W."/>
            <person name="Lo K.-J."/>
            <person name="Tsai Y.-M."/>
            <person name="Lin S.-S."/>
            <person name="Kuo C.-H."/>
            <person name="Liu C.-T."/>
        </authorList>
    </citation>
    <scope>NUCLEOTIDE SEQUENCE [LARGE SCALE GENOMIC DNA]</scope>
    <source>
        <strain evidence="3 4">TPP412</strain>
    </source>
</reference>
<keyword evidence="3" id="KW-0830">Ubiquinone</keyword>
<dbReference type="GO" id="GO:0005737">
    <property type="term" value="C:cytoplasm"/>
    <property type="evidence" value="ECO:0007669"/>
    <property type="project" value="UniProtKB-SubCell"/>
</dbReference>
<keyword evidence="1" id="KW-0831">Ubiquinone biosynthesis</keyword>
<feature type="coiled-coil region" evidence="2">
    <location>
        <begin position="208"/>
        <end position="235"/>
    </location>
</feature>
<accession>A0A5C1ECF4</accession>
<dbReference type="PANTHER" id="PTHR38693">
    <property type="entry name" value="UBIQUINONE BIOSYNTHESIS PROTEIN UBIJ"/>
    <property type="match status" value="1"/>
</dbReference>